<feature type="domain" description="TRPM SLOG" evidence="10">
    <location>
        <begin position="14"/>
        <end position="278"/>
    </location>
</feature>
<feature type="transmembrane region" description="Helical" evidence="8">
    <location>
        <begin position="1277"/>
        <end position="1302"/>
    </location>
</feature>
<dbReference type="PANTHER" id="PTHR13800:SF1">
    <property type="entry name" value="TRANSIENT RECEPTOR POTENTIAL CATION CHANNEL TRPM"/>
    <property type="match status" value="1"/>
</dbReference>
<evidence type="ECO:0000313" key="13">
    <source>
        <dbReference type="Proteomes" id="UP000663891"/>
    </source>
</evidence>
<dbReference type="GO" id="GO:0005886">
    <property type="term" value="C:plasma membrane"/>
    <property type="evidence" value="ECO:0007669"/>
    <property type="project" value="TreeGrafter"/>
</dbReference>
<dbReference type="InterPro" id="IPR050927">
    <property type="entry name" value="TRPM"/>
</dbReference>
<feature type="transmembrane region" description="Helical" evidence="8">
    <location>
        <begin position="1139"/>
        <end position="1163"/>
    </location>
</feature>
<evidence type="ECO:0000256" key="3">
    <source>
        <dbReference type="ARBA" id="ARBA00022692"/>
    </source>
</evidence>
<reference evidence="12" key="1">
    <citation type="submission" date="2021-02" db="EMBL/GenBank/DDBJ databases">
        <authorList>
            <person name="Nowell W R."/>
        </authorList>
    </citation>
    <scope>NUCLEOTIDE SEQUENCE</scope>
</reference>
<dbReference type="Pfam" id="PF25508">
    <property type="entry name" value="TRPM2"/>
    <property type="match status" value="2"/>
</dbReference>
<dbReference type="GO" id="GO:0005261">
    <property type="term" value="F:monoatomic cation channel activity"/>
    <property type="evidence" value="ECO:0007669"/>
    <property type="project" value="TreeGrafter"/>
</dbReference>
<sequence length="1478" mass="172686">MAQSLVNENQSSKANFIRVSSKTSAMRVKEYLIQQYDSQHPSLVISIAGSALERGLKSKLFRIFQQNLLKVARTTNTWIITDGMNTNITKFIGEIVRTNPNPSRLIHLIGIVNWQSLSDTNQFNVHGDNVYYKIAKNNQKTDSFLESNHTQFIFIDDGQQHQIGSELRFRTCFERAISMPPFSHQSPSNIINEKNSSQLQSVLIPVVLLVVEGDLGTVEQVHEAVIRNNIPVVLLEGTGKCCDLFAKVYHLYNEYHQDSKKSHKKKNDDQVLQIGQDEYIKNRIRQKVQIMLNDVNSMSSSSLIEENLTVTTKDYFELIYECIVTHKIFLNFVDFKRRNQDEPDIDLAILQAILIVTSSDISSKNIIEQKQEQLHLAMEWNRVDIVKNFIMKNEQDWKTIDLNDLFEKALIQNRIDFVQLFLDHDFQLEDFFKNTNKLLMLYKNENHSLKDDSIDPLRAIYTEIIQPLVGDSFDVNAVLSPDEISHNEQFYSVDTSYSHYITRHSKKHTYVKLSNRNSTRSKVFVSSVNTHIDVNKELFLWSVLTGKQAFALLFWTRGKNKICAALIATLLYKTKARKDKDARYNDMADEFQNLAVEILEKFYRTLAKKKFVLVTSSDSSSKNIIEQKQEQLHLAMEWNRVDIVKNFIMKKRTRLESNLTIDLNDLFEKALIQNRIDFVQLFLDHDFQLEDFFKNTNKLLMLYKNENHSLKDDSIDPLRAIYTEIIQPLVGDSFDVNAVLSPEELSHDEQFYSVDTAYSHYITRHSKKHTYVKLSNRNSTKSKGTYFMVTKELFLWSVLTGKQAFALLFWTRGKNKICAALIATLLYKTKARKDKDVRYNDMADEFQNLAVEILEKFYRTNPFTCTKAIIREIAEFGNMTWLHLAVMAEAKQFIAQRAVQNVLSDIWYGYIDHTVGNRMIIFSTIMLWYSGFLPYHHELVERSESIPNHDDYSHSASFIQCDASSTKYLINKALYTKRSTLTQNEDNDILHVIDGNHWQRRKINIRQYFRNILMFVHAPYVKYLYYLYSHVAFLLLFSYVILCDFFPLYDFRSNKCLSGSEENTYPDINDAPVGAQLLSDFTTTISSKTVNATIEYGLQRYNRPAASEILLTIWMFTLFCEEIRQLMSTELQSMYGKIVTYFSVFWNKLDALGITLYFIAFILRFWPTNQCFCAARIILAVDLSLWYIRILDIFAAVKRLGPKLVMIGEMVHDLTFFMLILTVFILAFGVPTYSLLFGVQQFSWHLPRAILNLAYWQIFGELEVLDEIERNYEISGYVMFVLLVAYMTVASVLLINLLIAMISNTFDRLHMDTDCIWKFQHYYLVCHHLTRPSLPPPFIVFLHIWRATLYFFSHIIKLPWFTNQYIQHKNRAKFKIVVDEKLRSNIESIEDILGNEVCYFYLKTNRKLLDRQSDSQAERVHSPQEMVLNKMKILENQVQTITTQQDNMFEYLECLMNGLKKIGGDDIEMPKRHQFDSE</sequence>
<dbReference type="InterPro" id="IPR041491">
    <property type="entry name" value="TRPM_SLOG"/>
</dbReference>
<evidence type="ECO:0000256" key="8">
    <source>
        <dbReference type="SAM" id="Phobius"/>
    </source>
</evidence>
<dbReference type="GO" id="GO:0030001">
    <property type="term" value="P:metal ion transport"/>
    <property type="evidence" value="ECO:0007669"/>
    <property type="project" value="TreeGrafter"/>
</dbReference>
<evidence type="ECO:0000256" key="7">
    <source>
        <dbReference type="ARBA" id="ARBA00023303"/>
    </source>
</evidence>
<feature type="transmembrane region" description="Helical" evidence="8">
    <location>
        <begin position="1216"/>
        <end position="1239"/>
    </location>
</feature>
<evidence type="ECO:0000256" key="5">
    <source>
        <dbReference type="ARBA" id="ARBA00023065"/>
    </source>
</evidence>
<dbReference type="InterPro" id="IPR005821">
    <property type="entry name" value="Ion_trans_dom"/>
</dbReference>
<evidence type="ECO:0000259" key="11">
    <source>
        <dbReference type="Pfam" id="PF25508"/>
    </source>
</evidence>
<keyword evidence="2" id="KW-0813">Transport</keyword>
<keyword evidence="4 8" id="KW-1133">Transmembrane helix</keyword>
<dbReference type="OrthoDB" id="310870at2759"/>
<protein>
    <submittedName>
        <fullName evidence="12">Uncharacterized protein</fullName>
    </submittedName>
</protein>
<organism evidence="12 13">
    <name type="scientific">Adineta steineri</name>
    <dbReference type="NCBI Taxonomy" id="433720"/>
    <lineage>
        <taxon>Eukaryota</taxon>
        <taxon>Metazoa</taxon>
        <taxon>Spiralia</taxon>
        <taxon>Gnathifera</taxon>
        <taxon>Rotifera</taxon>
        <taxon>Eurotatoria</taxon>
        <taxon>Bdelloidea</taxon>
        <taxon>Adinetida</taxon>
        <taxon>Adinetidae</taxon>
        <taxon>Adineta</taxon>
    </lineage>
</organism>
<proteinExistence type="predicted"/>
<keyword evidence="6 8" id="KW-0472">Membrane</keyword>
<name>A0A815PWL0_9BILA</name>
<dbReference type="Pfam" id="PF00520">
    <property type="entry name" value="Ion_trans"/>
    <property type="match status" value="1"/>
</dbReference>
<dbReference type="PANTHER" id="PTHR13800">
    <property type="entry name" value="TRANSIENT RECEPTOR POTENTIAL CATION CHANNEL, SUBFAMILY M, MEMBER 6"/>
    <property type="match status" value="1"/>
</dbReference>
<feature type="transmembrane region" description="Helical" evidence="8">
    <location>
        <begin position="1338"/>
        <end position="1361"/>
    </location>
</feature>
<feature type="domain" description="TRPM-like" evidence="11">
    <location>
        <begin position="661"/>
        <end position="896"/>
    </location>
</feature>
<keyword evidence="7" id="KW-0407">Ion channel</keyword>
<feature type="domain" description="Ion transport" evidence="9">
    <location>
        <begin position="1098"/>
        <end position="1310"/>
    </location>
</feature>
<evidence type="ECO:0000256" key="2">
    <source>
        <dbReference type="ARBA" id="ARBA00022448"/>
    </source>
</evidence>
<dbReference type="EMBL" id="CAJNON010001345">
    <property type="protein sequence ID" value="CAF1454290.1"/>
    <property type="molecule type" value="Genomic_DNA"/>
</dbReference>
<evidence type="ECO:0000259" key="10">
    <source>
        <dbReference type="Pfam" id="PF18139"/>
    </source>
</evidence>
<comment type="subcellular location">
    <subcellularLocation>
        <location evidence="1">Membrane</location>
        <topology evidence="1">Multi-pass membrane protein</topology>
    </subcellularLocation>
</comment>
<evidence type="ECO:0000256" key="4">
    <source>
        <dbReference type="ARBA" id="ARBA00022989"/>
    </source>
</evidence>
<dbReference type="InterPro" id="IPR057366">
    <property type="entry name" value="TRPM-like"/>
</dbReference>
<evidence type="ECO:0000259" key="9">
    <source>
        <dbReference type="Pfam" id="PF00520"/>
    </source>
</evidence>
<evidence type="ECO:0000313" key="12">
    <source>
        <dbReference type="EMBL" id="CAF1454290.1"/>
    </source>
</evidence>
<comment type="caution">
    <text evidence="12">The sequence shown here is derived from an EMBL/GenBank/DDBJ whole genome shotgun (WGS) entry which is preliminary data.</text>
</comment>
<dbReference type="SMART" id="SM00248">
    <property type="entry name" value="ANK"/>
    <property type="match status" value="4"/>
</dbReference>
<keyword evidence="3 8" id="KW-0812">Transmembrane</keyword>
<dbReference type="InterPro" id="IPR002110">
    <property type="entry name" value="Ankyrin_rpt"/>
</dbReference>
<evidence type="ECO:0000256" key="6">
    <source>
        <dbReference type="ARBA" id="ARBA00023136"/>
    </source>
</evidence>
<feature type="domain" description="TRPM-like" evidence="11">
    <location>
        <begin position="390"/>
        <end position="615"/>
    </location>
</feature>
<accession>A0A815PWL0</accession>
<evidence type="ECO:0000256" key="1">
    <source>
        <dbReference type="ARBA" id="ARBA00004141"/>
    </source>
</evidence>
<gene>
    <name evidence="12" type="ORF">VCS650_LOCUS39663</name>
</gene>
<dbReference type="Pfam" id="PF18139">
    <property type="entry name" value="LSDAT_euk"/>
    <property type="match status" value="1"/>
</dbReference>
<keyword evidence="5" id="KW-0406">Ion transport</keyword>
<feature type="transmembrane region" description="Helical" evidence="8">
    <location>
        <begin position="1031"/>
        <end position="1049"/>
    </location>
</feature>
<dbReference type="Proteomes" id="UP000663891">
    <property type="component" value="Unassembled WGS sequence"/>
</dbReference>